<dbReference type="Proteomes" id="UP001281410">
    <property type="component" value="Unassembled WGS sequence"/>
</dbReference>
<protein>
    <submittedName>
        <fullName evidence="1">Uncharacterized protein</fullName>
    </submittedName>
</protein>
<dbReference type="AlphaFoldDB" id="A0AAE0EJC2"/>
<gene>
    <name evidence="1" type="ORF">Dsin_002377</name>
</gene>
<accession>A0AAE0EJC2</accession>
<name>A0AAE0EJC2_9ROSI</name>
<organism evidence="1 2">
    <name type="scientific">Dipteronia sinensis</name>
    <dbReference type="NCBI Taxonomy" id="43782"/>
    <lineage>
        <taxon>Eukaryota</taxon>
        <taxon>Viridiplantae</taxon>
        <taxon>Streptophyta</taxon>
        <taxon>Embryophyta</taxon>
        <taxon>Tracheophyta</taxon>
        <taxon>Spermatophyta</taxon>
        <taxon>Magnoliopsida</taxon>
        <taxon>eudicotyledons</taxon>
        <taxon>Gunneridae</taxon>
        <taxon>Pentapetalae</taxon>
        <taxon>rosids</taxon>
        <taxon>malvids</taxon>
        <taxon>Sapindales</taxon>
        <taxon>Sapindaceae</taxon>
        <taxon>Hippocastanoideae</taxon>
        <taxon>Acereae</taxon>
        <taxon>Dipteronia</taxon>
    </lineage>
</organism>
<evidence type="ECO:0000313" key="1">
    <source>
        <dbReference type="EMBL" id="KAK3230496.1"/>
    </source>
</evidence>
<keyword evidence="2" id="KW-1185">Reference proteome</keyword>
<sequence>MLVIIMWPWLCQTQQTQLQFLYDLCIGRKMICVKWPMHFKLYRKIYKAICRKAMTEIDDHYVTTVKNYINDLSKTGKFEGFNYTYWDGDVTSKNSEFVFDQHICFIYEFKSSLEDTAIENLDAVRVLQGYLDVAKLLVASDIDTSVNMTTRVA</sequence>
<proteinExistence type="predicted"/>
<evidence type="ECO:0000313" key="2">
    <source>
        <dbReference type="Proteomes" id="UP001281410"/>
    </source>
</evidence>
<dbReference type="EMBL" id="JANJYJ010000001">
    <property type="protein sequence ID" value="KAK3230496.1"/>
    <property type="molecule type" value="Genomic_DNA"/>
</dbReference>
<comment type="caution">
    <text evidence="1">The sequence shown here is derived from an EMBL/GenBank/DDBJ whole genome shotgun (WGS) entry which is preliminary data.</text>
</comment>
<reference evidence="1" key="1">
    <citation type="journal article" date="2023" name="Plant J.">
        <title>Genome sequences and population genomics provide insights into the demographic history, inbreeding, and mutation load of two 'living fossil' tree species of Dipteronia.</title>
        <authorList>
            <person name="Feng Y."/>
            <person name="Comes H.P."/>
            <person name="Chen J."/>
            <person name="Zhu S."/>
            <person name="Lu R."/>
            <person name="Zhang X."/>
            <person name="Li P."/>
            <person name="Qiu J."/>
            <person name="Olsen K.M."/>
            <person name="Qiu Y."/>
        </authorList>
    </citation>
    <scope>NUCLEOTIDE SEQUENCE</scope>
    <source>
        <strain evidence="1">NBL</strain>
    </source>
</reference>